<gene>
    <name evidence="3" type="ORF">PACLA_8A082560</name>
</gene>
<comment type="caution">
    <text evidence="3">The sequence shown here is derived from an EMBL/GenBank/DDBJ whole genome shotgun (WGS) entry which is preliminary data.</text>
</comment>
<dbReference type="Pfam" id="PF01926">
    <property type="entry name" value="MMR_HSR1"/>
    <property type="match status" value="1"/>
</dbReference>
<dbReference type="EMBL" id="CACRXK020006780">
    <property type="protein sequence ID" value="CAB4010420.1"/>
    <property type="molecule type" value="Genomic_DNA"/>
</dbReference>
<protein>
    <submittedName>
        <fullName evidence="3">Signal recognition particle receptor beta subunit</fullName>
    </submittedName>
</protein>
<dbReference type="CDD" id="cd00882">
    <property type="entry name" value="Ras_like_GTPase"/>
    <property type="match status" value="1"/>
</dbReference>
<dbReference type="GO" id="GO:0005525">
    <property type="term" value="F:GTP binding"/>
    <property type="evidence" value="ECO:0007669"/>
    <property type="project" value="InterPro"/>
</dbReference>
<dbReference type="Gene3D" id="3.40.50.300">
    <property type="entry name" value="P-loop containing nucleotide triphosphate hydrolases"/>
    <property type="match status" value="1"/>
</dbReference>
<dbReference type="Proteomes" id="UP001152795">
    <property type="component" value="Unassembled WGS sequence"/>
</dbReference>
<dbReference type="SUPFAM" id="SSF52540">
    <property type="entry name" value="P-loop containing nucleoside triphosphate hydrolases"/>
    <property type="match status" value="1"/>
</dbReference>
<name>A0A7D9EH23_PARCT</name>
<evidence type="ECO:0000256" key="1">
    <source>
        <dbReference type="SAM" id="MobiDB-lite"/>
    </source>
</evidence>
<dbReference type="AlphaFoldDB" id="A0A7D9EH23"/>
<proteinExistence type="predicted"/>
<evidence type="ECO:0000313" key="4">
    <source>
        <dbReference type="Proteomes" id="UP001152795"/>
    </source>
</evidence>
<reference evidence="3" key="1">
    <citation type="submission" date="2020-04" db="EMBL/GenBank/DDBJ databases">
        <authorList>
            <person name="Alioto T."/>
            <person name="Alioto T."/>
            <person name="Gomez Garrido J."/>
        </authorList>
    </citation>
    <scope>NUCLEOTIDE SEQUENCE</scope>
    <source>
        <strain evidence="3">A484AB</strain>
    </source>
</reference>
<accession>A0A7D9EH23</accession>
<keyword evidence="3" id="KW-0675">Receptor</keyword>
<organism evidence="3 4">
    <name type="scientific">Paramuricea clavata</name>
    <name type="common">Red gorgonian</name>
    <name type="synonym">Violescent sea-whip</name>
    <dbReference type="NCBI Taxonomy" id="317549"/>
    <lineage>
        <taxon>Eukaryota</taxon>
        <taxon>Metazoa</taxon>
        <taxon>Cnidaria</taxon>
        <taxon>Anthozoa</taxon>
        <taxon>Octocorallia</taxon>
        <taxon>Malacalcyonacea</taxon>
        <taxon>Plexauridae</taxon>
        <taxon>Paramuricea</taxon>
    </lineage>
</organism>
<evidence type="ECO:0000313" key="3">
    <source>
        <dbReference type="EMBL" id="CAB4010420.1"/>
    </source>
</evidence>
<evidence type="ECO:0000259" key="2">
    <source>
        <dbReference type="Pfam" id="PF01926"/>
    </source>
</evidence>
<dbReference type="InterPro" id="IPR006073">
    <property type="entry name" value="GTP-bd"/>
</dbReference>
<dbReference type="OrthoDB" id="8954335at2759"/>
<feature type="compositionally biased region" description="Polar residues" evidence="1">
    <location>
        <begin position="17"/>
        <end position="26"/>
    </location>
</feature>
<keyword evidence="4" id="KW-1185">Reference proteome</keyword>
<sequence length="227" mass="25599">MGDVGTGKSTIVEKITGENNRSSPLNESFTKSTAIFRVPDGSLVVADTPGSNSLKEQLQHNVWIAAAINYRPVSIIFIVVKAEARIDCVISNIRKYSDRYIALPFSVIAVLVTHMDKVEWRKEHITPKVKKEIGIDKIAFSSKNTKGEILVFDILKICAGGKVYNLTVNTENFFRLFNIHDSLRSILQSTNDEVEQFIAKKKAFDEARKVFKGNLYFLNPDLYHCNK</sequence>
<feature type="domain" description="G" evidence="2">
    <location>
        <begin position="2"/>
        <end position="99"/>
    </location>
</feature>
<feature type="region of interest" description="Disordered" evidence="1">
    <location>
        <begin position="1"/>
        <end position="26"/>
    </location>
</feature>
<dbReference type="InterPro" id="IPR027417">
    <property type="entry name" value="P-loop_NTPase"/>
</dbReference>